<dbReference type="Gene3D" id="1.10.3210.10">
    <property type="entry name" value="Hypothetical protein af1432"/>
    <property type="match status" value="1"/>
</dbReference>
<evidence type="ECO:0000313" key="3">
    <source>
        <dbReference type="Proteomes" id="UP000035268"/>
    </source>
</evidence>
<dbReference type="CDD" id="cd00077">
    <property type="entry name" value="HDc"/>
    <property type="match status" value="1"/>
</dbReference>
<feature type="domain" description="HD" evidence="1">
    <location>
        <begin position="37"/>
        <end position="154"/>
    </location>
</feature>
<reference evidence="3" key="1">
    <citation type="submission" date="2015-02" db="EMBL/GenBank/DDBJ databases">
        <title>Description and complete genome sequence of the first cultured representative of the subdivision 5 of the Verrucomicrobia phylum.</title>
        <authorList>
            <person name="Spring S."/>
            <person name="Bunk B."/>
            <person name="Sproer C."/>
            <person name="Klenk H.-P."/>
        </authorList>
    </citation>
    <scope>NUCLEOTIDE SEQUENCE [LARGE SCALE GENOMIC DNA]</scope>
    <source>
        <strain evidence="3">L21-Fru-AB</strain>
    </source>
</reference>
<dbReference type="EMBL" id="CP010904">
    <property type="protein sequence ID" value="AKJ65097.1"/>
    <property type="molecule type" value="Genomic_DNA"/>
</dbReference>
<name>A0A0G3EI34_9BACT</name>
<reference evidence="2 3" key="2">
    <citation type="journal article" date="2016" name="ISME J.">
        <title>Characterization of the first cultured representative of Verrucomicrobia subdivision 5 indicates the proposal of a novel phylum.</title>
        <authorList>
            <person name="Spring S."/>
            <person name="Bunk B."/>
            <person name="Sproer C."/>
            <person name="Schumann P."/>
            <person name="Rohde M."/>
            <person name="Tindall B.J."/>
            <person name="Klenk H.P."/>
        </authorList>
    </citation>
    <scope>NUCLEOTIDE SEQUENCE [LARGE SCALE GENOMIC DNA]</scope>
    <source>
        <strain evidence="2 3">L21-Fru-AB</strain>
    </source>
</reference>
<protein>
    <submittedName>
        <fullName evidence="2">Putative HD superfamily hydrolase</fullName>
    </submittedName>
</protein>
<gene>
    <name evidence="2" type="ORF">L21SP4_01860</name>
</gene>
<dbReference type="GO" id="GO:0016787">
    <property type="term" value="F:hydrolase activity"/>
    <property type="evidence" value="ECO:0007669"/>
    <property type="project" value="UniProtKB-KW"/>
</dbReference>
<evidence type="ECO:0000313" key="2">
    <source>
        <dbReference type="EMBL" id="AKJ65097.1"/>
    </source>
</evidence>
<dbReference type="Proteomes" id="UP000035268">
    <property type="component" value="Chromosome"/>
</dbReference>
<dbReference type="KEGG" id="vbl:L21SP4_01860"/>
<accession>A0A0G3EI34</accession>
<proteinExistence type="predicted"/>
<organism evidence="2 3">
    <name type="scientific">Kiritimatiella glycovorans</name>
    <dbReference type="NCBI Taxonomy" id="1307763"/>
    <lineage>
        <taxon>Bacteria</taxon>
        <taxon>Pseudomonadati</taxon>
        <taxon>Kiritimatiellota</taxon>
        <taxon>Kiritimatiellia</taxon>
        <taxon>Kiritimatiellales</taxon>
        <taxon>Kiritimatiellaceae</taxon>
        <taxon>Kiritimatiella</taxon>
    </lineage>
</organism>
<sequence length="264" mass="30095">MTAEGLDALRGHFLAYVRDQRSAATAERQPLHELKEQHSCRVAAHARRIAEREGWAERNCTIGEAAGWLHDTGRFDQINRYGTFRDKESVNHGEHGFRVLSELAWFTNCAGGNGLRALLLDAVRYHNRREIPAHVPDGHRPILHLVRDADKLDNFGVHYRAITSGEADRYPELLLHAGPGHPPTPEALEALLRRETVDYGHVHSRTDMVLLHLSWLYDLHYPSSLRHAREEGVVDRVRALLPDDPDIEEAIREAERFLDETLSQ</sequence>
<dbReference type="RefSeq" id="WP_052882363.1">
    <property type="nucleotide sequence ID" value="NZ_CP010904.1"/>
</dbReference>
<dbReference type="OrthoDB" id="9797344at2"/>
<dbReference type="SUPFAM" id="SSF109604">
    <property type="entry name" value="HD-domain/PDEase-like"/>
    <property type="match status" value="1"/>
</dbReference>
<dbReference type="InterPro" id="IPR003607">
    <property type="entry name" value="HD/PDEase_dom"/>
</dbReference>
<dbReference type="AlphaFoldDB" id="A0A0G3EI34"/>
<dbReference type="InterPro" id="IPR006674">
    <property type="entry name" value="HD_domain"/>
</dbReference>
<evidence type="ECO:0000259" key="1">
    <source>
        <dbReference type="Pfam" id="PF01966"/>
    </source>
</evidence>
<dbReference type="STRING" id="1307763.L21SP4_01860"/>
<keyword evidence="2" id="KW-0378">Hydrolase</keyword>
<dbReference type="Pfam" id="PF01966">
    <property type="entry name" value="HD"/>
    <property type="match status" value="1"/>
</dbReference>
<keyword evidence="3" id="KW-1185">Reference proteome</keyword>